<dbReference type="SUPFAM" id="SSF54060">
    <property type="entry name" value="His-Me finger endonucleases"/>
    <property type="match status" value="1"/>
</dbReference>
<proteinExistence type="inferred from homology"/>
<dbReference type="InterPro" id="IPR038081">
    <property type="entry name" value="CalX-like_sf"/>
</dbReference>
<comment type="similarity">
    <text evidence="1">Belongs to the EndA/NucM nuclease family.</text>
</comment>
<evidence type="ECO:0000313" key="9">
    <source>
        <dbReference type="EMBL" id="NIK72839.1"/>
    </source>
</evidence>
<dbReference type="Pfam" id="PF03160">
    <property type="entry name" value="Calx-beta"/>
    <property type="match status" value="2"/>
</dbReference>
<keyword evidence="6" id="KW-0106">Calcium</keyword>
<dbReference type="Gene3D" id="2.60.40.2030">
    <property type="match status" value="2"/>
</dbReference>
<evidence type="ECO:0000256" key="6">
    <source>
        <dbReference type="ARBA" id="ARBA00022837"/>
    </source>
</evidence>
<keyword evidence="9" id="KW-0255">Endonuclease</keyword>
<evidence type="ECO:0000259" key="8">
    <source>
        <dbReference type="Pfam" id="PF03160"/>
    </source>
</evidence>
<evidence type="ECO:0000313" key="10">
    <source>
        <dbReference type="Proteomes" id="UP000537126"/>
    </source>
</evidence>
<dbReference type="InterPro" id="IPR026444">
    <property type="entry name" value="Secre_tail"/>
</dbReference>
<keyword evidence="10" id="KW-1185">Reference proteome</keyword>
<dbReference type="GO" id="GO:0016020">
    <property type="term" value="C:membrane"/>
    <property type="evidence" value="ECO:0007669"/>
    <property type="project" value="InterPro"/>
</dbReference>
<protein>
    <submittedName>
        <fullName evidence="9">Endonuclease I</fullName>
    </submittedName>
</protein>
<dbReference type="Proteomes" id="UP000537126">
    <property type="component" value="Unassembled WGS sequence"/>
</dbReference>
<dbReference type="NCBIfam" id="TIGR04183">
    <property type="entry name" value="Por_Secre_tail"/>
    <property type="match status" value="1"/>
</dbReference>
<keyword evidence="2" id="KW-0540">Nuclease</keyword>
<feature type="domain" description="Calx-beta" evidence="8">
    <location>
        <begin position="299"/>
        <end position="390"/>
    </location>
</feature>
<evidence type="ECO:0000256" key="2">
    <source>
        <dbReference type="ARBA" id="ARBA00022722"/>
    </source>
</evidence>
<evidence type="ECO:0000256" key="5">
    <source>
        <dbReference type="ARBA" id="ARBA00022801"/>
    </source>
</evidence>
<dbReference type="AlphaFoldDB" id="A0A846MMZ5"/>
<sequence>MRHFYRSFFILVAVFLWANSVAGAQPANYYSSAEGKTGYALKTALHNIIKNHQVQSYSSLWNHFQSTDKKPNGKVWDMYSDVPGGTPAYEYSFGSDQCGSYSKEGDCYNREHSFPKSWFNNASPMYSDLFHLYPTDGYVNQKRGNYPFGEVANPEWVSTNGSKLGPCSFPGYSGKVFEPIDEYKGDFARTYFYMATRYQDIIASWENYTSYSDAVLDGSSDKVFEDWALNLLYSWHVQDPVSQKEIDRNNAIYAIQGNRNPYIDHPEWVSAVWGITQPTHVYWAKAAAIAYEAIGSPATYTVEVLLNNDLLNNCSVDIQTAGTATLGIDYTLSTTQLTFSGGQTRRTLTITLLEDAIIEADETIVLTLTSPTNGLNVGQPATFTLTLKDATARPTLNFAKSSDSFKEGFDYPLLFSLSAPLTEPQQLILTLDGTAVYGVDYETLPAANSGTISLTLPAGVQTYSLGVRLAKDNVLDDGETIIFHLRQLPDGLQAGSQTSFTLTILENSEYITAITTATDNSVRFYPNPARHALYVEGLPEGTTLQLLDAQGQVLAIWQHRLGAVWLLHYTKGLYFVRYMLMNQWNTQKVIIE</sequence>
<keyword evidence="3 7" id="KW-0732">Signal</keyword>
<feature type="domain" description="Calx-beta" evidence="8">
    <location>
        <begin position="428"/>
        <end position="504"/>
    </location>
</feature>
<organism evidence="9 10">
    <name type="scientific">Thermonema lapsum</name>
    <dbReference type="NCBI Taxonomy" id="28195"/>
    <lineage>
        <taxon>Bacteria</taxon>
        <taxon>Pseudomonadati</taxon>
        <taxon>Bacteroidota</taxon>
        <taxon>Cytophagia</taxon>
        <taxon>Cytophagales</taxon>
        <taxon>Thermonemataceae</taxon>
        <taxon>Thermonema</taxon>
    </lineage>
</organism>
<evidence type="ECO:0000256" key="7">
    <source>
        <dbReference type="SAM" id="SignalP"/>
    </source>
</evidence>
<dbReference type="GO" id="GO:0016787">
    <property type="term" value="F:hydrolase activity"/>
    <property type="evidence" value="ECO:0007669"/>
    <property type="project" value="UniProtKB-KW"/>
</dbReference>
<dbReference type="SUPFAM" id="SSF141072">
    <property type="entry name" value="CalX-like"/>
    <property type="match status" value="2"/>
</dbReference>
<dbReference type="InterPro" id="IPR007346">
    <property type="entry name" value="Endonuclease-I"/>
</dbReference>
<evidence type="ECO:0000256" key="4">
    <source>
        <dbReference type="ARBA" id="ARBA00022737"/>
    </source>
</evidence>
<name>A0A846MMZ5_9BACT</name>
<evidence type="ECO:0000256" key="3">
    <source>
        <dbReference type="ARBA" id="ARBA00022729"/>
    </source>
</evidence>
<feature type="signal peptide" evidence="7">
    <location>
        <begin position="1"/>
        <end position="24"/>
    </location>
</feature>
<dbReference type="GO" id="GO:0007154">
    <property type="term" value="P:cell communication"/>
    <property type="evidence" value="ECO:0007669"/>
    <property type="project" value="InterPro"/>
</dbReference>
<evidence type="ECO:0000256" key="1">
    <source>
        <dbReference type="ARBA" id="ARBA00006429"/>
    </source>
</evidence>
<dbReference type="RefSeq" id="WP_166918140.1">
    <property type="nucleotide sequence ID" value="NZ_JAASRN010000001.1"/>
</dbReference>
<dbReference type="PANTHER" id="PTHR33607">
    <property type="entry name" value="ENDONUCLEASE-1"/>
    <property type="match status" value="1"/>
</dbReference>
<keyword evidence="5" id="KW-0378">Hydrolase</keyword>
<comment type="caution">
    <text evidence="9">The sequence shown here is derived from an EMBL/GenBank/DDBJ whole genome shotgun (WGS) entry which is preliminary data.</text>
</comment>
<accession>A0A846MMZ5</accession>
<feature type="chain" id="PRO_5032912773" evidence="7">
    <location>
        <begin position="25"/>
        <end position="592"/>
    </location>
</feature>
<dbReference type="InterPro" id="IPR044925">
    <property type="entry name" value="His-Me_finger_sf"/>
</dbReference>
<gene>
    <name evidence="9" type="ORF">FHS56_000325</name>
</gene>
<dbReference type="Pfam" id="PF04231">
    <property type="entry name" value="Endonuclease_1"/>
    <property type="match status" value="1"/>
</dbReference>
<reference evidence="9 10" key="1">
    <citation type="submission" date="2020-03" db="EMBL/GenBank/DDBJ databases">
        <title>Genomic Encyclopedia of Type Strains, Phase IV (KMG-IV): sequencing the most valuable type-strain genomes for metagenomic binning, comparative biology and taxonomic classification.</title>
        <authorList>
            <person name="Goeker M."/>
        </authorList>
    </citation>
    <scope>NUCLEOTIDE SEQUENCE [LARGE SCALE GENOMIC DNA]</scope>
    <source>
        <strain evidence="9 10">DSM 5718</strain>
    </source>
</reference>
<keyword evidence="4" id="KW-0677">Repeat</keyword>
<dbReference type="PANTHER" id="PTHR33607:SF2">
    <property type="entry name" value="ENDONUCLEASE-1"/>
    <property type="match status" value="1"/>
</dbReference>
<dbReference type="InterPro" id="IPR003644">
    <property type="entry name" value="Calx_beta"/>
</dbReference>
<dbReference type="GO" id="GO:0004519">
    <property type="term" value="F:endonuclease activity"/>
    <property type="evidence" value="ECO:0007669"/>
    <property type="project" value="UniProtKB-KW"/>
</dbReference>
<dbReference type="EMBL" id="JAASRN010000001">
    <property type="protein sequence ID" value="NIK72839.1"/>
    <property type="molecule type" value="Genomic_DNA"/>
</dbReference>